<evidence type="ECO:0000313" key="3">
    <source>
        <dbReference type="Proteomes" id="UP000678393"/>
    </source>
</evidence>
<dbReference type="EMBL" id="CAJHNH020000802">
    <property type="protein sequence ID" value="CAG5119955.1"/>
    <property type="molecule type" value="Genomic_DNA"/>
</dbReference>
<reference evidence="2" key="1">
    <citation type="submission" date="2021-04" db="EMBL/GenBank/DDBJ databases">
        <authorList>
            <consortium name="Molecular Ecology Group"/>
        </authorList>
    </citation>
    <scope>NUCLEOTIDE SEQUENCE</scope>
</reference>
<dbReference type="Proteomes" id="UP000678393">
    <property type="component" value="Unassembled WGS sequence"/>
</dbReference>
<evidence type="ECO:0000256" key="1">
    <source>
        <dbReference type="SAM" id="SignalP"/>
    </source>
</evidence>
<feature type="non-terminal residue" evidence="2">
    <location>
        <position position="1"/>
    </location>
</feature>
<organism evidence="2 3">
    <name type="scientific">Candidula unifasciata</name>
    <dbReference type="NCBI Taxonomy" id="100452"/>
    <lineage>
        <taxon>Eukaryota</taxon>
        <taxon>Metazoa</taxon>
        <taxon>Spiralia</taxon>
        <taxon>Lophotrochozoa</taxon>
        <taxon>Mollusca</taxon>
        <taxon>Gastropoda</taxon>
        <taxon>Heterobranchia</taxon>
        <taxon>Euthyneura</taxon>
        <taxon>Panpulmonata</taxon>
        <taxon>Eupulmonata</taxon>
        <taxon>Stylommatophora</taxon>
        <taxon>Helicina</taxon>
        <taxon>Helicoidea</taxon>
        <taxon>Geomitridae</taxon>
        <taxon>Candidula</taxon>
    </lineage>
</organism>
<evidence type="ECO:0000313" key="2">
    <source>
        <dbReference type="EMBL" id="CAG5119955.1"/>
    </source>
</evidence>
<gene>
    <name evidence="2" type="ORF">CUNI_LOCUS5513</name>
</gene>
<keyword evidence="1" id="KW-0732">Signal</keyword>
<protein>
    <recommendedName>
        <fullName evidence="4">Secreted protein</fullName>
    </recommendedName>
</protein>
<proteinExistence type="predicted"/>
<feature type="chain" id="PRO_5035799163" description="Secreted protein" evidence="1">
    <location>
        <begin position="20"/>
        <end position="150"/>
    </location>
</feature>
<accession>A0A8S3YWD6</accession>
<sequence>MQMITQMILMLTIVKGTVCQRILLTNPRVITPCDTGARANLDLYTFSATVQGNISHLLETDWSPYILLMALRPGSDVTDTLCMVELSNSSCSGSPVDCITCPYVNLTLVKMSVSLILRASHNGKALRMEWNQDAGRTVYSDKNYTLPRIA</sequence>
<feature type="signal peptide" evidence="1">
    <location>
        <begin position="1"/>
        <end position="19"/>
    </location>
</feature>
<name>A0A8S3YWD6_9EUPU</name>
<dbReference type="AlphaFoldDB" id="A0A8S3YWD6"/>
<evidence type="ECO:0008006" key="4">
    <source>
        <dbReference type="Google" id="ProtNLM"/>
    </source>
</evidence>
<keyword evidence="3" id="KW-1185">Reference proteome</keyword>
<comment type="caution">
    <text evidence="2">The sequence shown here is derived from an EMBL/GenBank/DDBJ whole genome shotgun (WGS) entry which is preliminary data.</text>
</comment>